<feature type="active site" evidence="9">
    <location>
        <position position="170"/>
    </location>
</feature>
<feature type="domain" description="Core-binding (CB)" evidence="11">
    <location>
        <begin position="1"/>
        <end position="85"/>
    </location>
</feature>
<evidence type="ECO:0000256" key="5">
    <source>
        <dbReference type="ARBA" id="ARBA00022908"/>
    </source>
</evidence>
<dbReference type="InterPro" id="IPR004107">
    <property type="entry name" value="Integrase_SAM-like_N"/>
</dbReference>
<evidence type="ECO:0000256" key="7">
    <source>
        <dbReference type="ARBA" id="ARBA00023172"/>
    </source>
</evidence>
<dbReference type="InterPro" id="IPR050090">
    <property type="entry name" value="Tyrosine_recombinase_XerCD"/>
</dbReference>
<evidence type="ECO:0000256" key="9">
    <source>
        <dbReference type="HAMAP-Rule" id="MF_01808"/>
    </source>
</evidence>
<comment type="subcellular location">
    <subcellularLocation>
        <location evidence="1 9">Cytoplasm</location>
    </subcellularLocation>
</comment>
<proteinExistence type="inferred from homology"/>
<dbReference type="HAMAP" id="MF_01808">
    <property type="entry name" value="Recomb_XerC_XerD"/>
    <property type="match status" value="1"/>
</dbReference>
<dbReference type="GO" id="GO:0005737">
    <property type="term" value="C:cytoplasm"/>
    <property type="evidence" value="ECO:0007669"/>
    <property type="project" value="UniProtKB-SubCell"/>
</dbReference>
<feature type="domain" description="Tyr recombinase" evidence="10">
    <location>
        <begin position="106"/>
        <end position="287"/>
    </location>
</feature>
<feature type="active site" evidence="9">
    <location>
        <position position="239"/>
    </location>
</feature>
<name>A0AAE3EFQ3_9SPIR</name>
<accession>A0AAE3EFQ3</accession>
<dbReference type="GO" id="GO:0051301">
    <property type="term" value="P:cell division"/>
    <property type="evidence" value="ECO:0007669"/>
    <property type="project" value="UniProtKB-KW"/>
</dbReference>
<keyword evidence="7 9" id="KW-0233">DNA recombination</keyword>
<dbReference type="InterPro" id="IPR023009">
    <property type="entry name" value="Tyrosine_recombinase_XerC/XerD"/>
</dbReference>
<dbReference type="AlphaFoldDB" id="A0AAE3EFQ3"/>
<comment type="function">
    <text evidence="9">Site-specific tyrosine recombinase, which acts by catalyzing the cutting and rejoining of the recombining DNA molecules. The XerC-XerD complex is essential to convert dimers of the bacterial chromosome into monomers to permit their segregation at cell division. It also contributes to the segregational stability of plasmids.</text>
</comment>
<evidence type="ECO:0000256" key="8">
    <source>
        <dbReference type="ARBA" id="ARBA00023306"/>
    </source>
</evidence>
<evidence type="ECO:0000313" key="13">
    <source>
        <dbReference type="Proteomes" id="UP001198163"/>
    </source>
</evidence>
<dbReference type="Gene3D" id="1.10.150.130">
    <property type="match status" value="1"/>
</dbReference>
<reference evidence="12" key="1">
    <citation type="submission" date="2021-08" db="EMBL/GenBank/DDBJ databases">
        <title>Comparative analyses of Brucepasteria parasyntrophica and Teretinema zuelzerae.</title>
        <authorList>
            <person name="Song Y."/>
            <person name="Brune A."/>
        </authorList>
    </citation>
    <scope>NUCLEOTIDE SEQUENCE</scope>
    <source>
        <strain evidence="12">DSM 1903</strain>
    </source>
</reference>
<keyword evidence="2 9" id="KW-0963">Cytoplasm</keyword>
<dbReference type="CDD" id="cd00798">
    <property type="entry name" value="INT_XerDC_C"/>
    <property type="match status" value="1"/>
</dbReference>
<dbReference type="NCBIfam" id="NF001399">
    <property type="entry name" value="PRK00283.1"/>
    <property type="match status" value="1"/>
</dbReference>
<organism evidence="12 13">
    <name type="scientific">Teretinema zuelzerae</name>
    <dbReference type="NCBI Taxonomy" id="156"/>
    <lineage>
        <taxon>Bacteria</taxon>
        <taxon>Pseudomonadati</taxon>
        <taxon>Spirochaetota</taxon>
        <taxon>Spirochaetia</taxon>
        <taxon>Spirochaetales</taxon>
        <taxon>Treponemataceae</taxon>
        <taxon>Teretinema</taxon>
    </lineage>
</organism>
<comment type="similarity">
    <text evidence="9">Belongs to the 'phage' integrase family. XerC subfamily.</text>
</comment>
<dbReference type="RefSeq" id="WP_269062391.1">
    <property type="nucleotide sequence ID" value="NZ_JAINWA010000001.1"/>
</dbReference>
<comment type="subunit">
    <text evidence="9">Forms a cyclic heterotetrameric complex composed of two molecules of XerC and two molecules of XerD.</text>
</comment>
<protein>
    <recommendedName>
        <fullName evidence="9">Tyrosine recombinase XerC</fullName>
    </recommendedName>
</protein>
<dbReference type="GO" id="GO:0003677">
    <property type="term" value="F:DNA binding"/>
    <property type="evidence" value="ECO:0007669"/>
    <property type="project" value="UniProtKB-UniRule"/>
</dbReference>
<keyword evidence="13" id="KW-1185">Reference proteome</keyword>
<dbReference type="EMBL" id="JAINWA010000001">
    <property type="protein sequence ID" value="MCD1653250.1"/>
    <property type="molecule type" value="Genomic_DNA"/>
</dbReference>
<keyword evidence="8 9" id="KW-0131">Cell cycle</keyword>
<gene>
    <name evidence="9" type="primary">xerC</name>
    <name evidence="12" type="ORF">K7J14_00825</name>
</gene>
<evidence type="ECO:0000256" key="6">
    <source>
        <dbReference type="ARBA" id="ARBA00023125"/>
    </source>
</evidence>
<dbReference type="InterPro" id="IPR010998">
    <property type="entry name" value="Integrase_recombinase_N"/>
</dbReference>
<dbReference type="InterPro" id="IPR002104">
    <property type="entry name" value="Integrase_catalytic"/>
</dbReference>
<dbReference type="InterPro" id="IPR013762">
    <property type="entry name" value="Integrase-like_cat_sf"/>
</dbReference>
<evidence type="ECO:0000256" key="1">
    <source>
        <dbReference type="ARBA" id="ARBA00004496"/>
    </source>
</evidence>
<feature type="active site" evidence="9">
    <location>
        <position position="265"/>
    </location>
</feature>
<dbReference type="Proteomes" id="UP001198163">
    <property type="component" value="Unassembled WGS sequence"/>
</dbReference>
<dbReference type="InterPro" id="IPR011010">
    <property type="entry name" value="DNA_brk_join_enz"/>
</dbReference>
<dbReference type="GO" id="GO:0007059">
    <property type="term" value="P:chromosome segregation"/>
    <property type="evidence" value="ECO:0007669"/>
    <property type="project" value="UniProtKB-UniRule"/>
</dbReference>
<comment type="caution">
    <text evidence="12">The sequence shown here is derived from an EMBL/GenBank/DDBJ whole genome shotgun (WGS) entry which is preliminary data.</text>
</comment>
<evidence type="ECO:0000256" key="3">
    <source>
        <dbReference type="ARBA" id="ARBA00022618"/>
    </source>
</evidence>
<dbReference type="GO" id="GO:0009037">
    <property type="term" value="F:tyrosine-based site-specific recombinase activity"/>
    <property type="evidence" value="ECO:0007669"/>
    <property type="project" value="UniProtKB-UniRule"/>
</dbReference>
<evidence type="ECO:0000256" key="2">
    <source>
        <dbReference type="ARBA" id="ARBA00022490"/>
    </source>
</evidence>
<keyword evidence="6 9" id="KW-0238">DNA-binding</keyword>
<dbReference type="SUPFAM" id="SSF56349">
    <property type="entry name" value="DNA breaking-rejoining enzymes"/>
    <property type="match status" value="1"/>
</dbReference>
<evidence type="ECO:0000259" key="10">
    <source>
        <dbReference type="PROSITE" id="PS51898"/>
    </source>
</evidence>
<keyword evidence="5 9" id="KW-0229">DNA integration</keyword>
<sequence>MNNRLLETYKAHLLTARGSSVLTAETYGATIRLFFEFSSRKQADPSLADRELCIQFFLERADLGIEGKTLARDLAALRSFFSFLVSSGIRSDNPASLIEAPKRSQRLPRVFDQTQVDAFLSAIELDRRGGLRDRCLFELVYSCGLRVSEAVSLSLQDINIQERSILVTGKGNRQRMIPFGQTAAEWLGRYLREERPDLAGKQRTSAVFLNRYGRRLSRKGIWKRFQEIELRSGLTGKIHTLRHSFATHLLEGGADLRSVQELLGHADISTTQIYTHLDSDSLRLYHADFFDNYRAESDISDHDSREADI</sequence>
<dbReference type="PROSITE" id="PS51900">
    <property type="entry name" value="CB"/>
    <property type="match status" value="1"/>
</dbReference>
<feature type="active site" description="O-(3'-phospho-DNA)-tyrosine intermediate" evidence="9">
    <location>
        <position position="274"/>
    </location>
</feature>
<evidence type="ECO:0000313" key="12">
    <source>
        <dbReference type="EMBL" id="MCD1653250.1"/>
    </source>
</evidence>
<dbReference type="Pfam" id="PF00589">
    <property type="entry name" value="Phage_integrase"/>
    <property type="match status" value="1"/>
</dbReference>
<keyword evidence="4 9" id="KW-0159">Chromosome partition</keyword>
<feature type="active site" evidence="9">
    <location>
        <position position="146"/>
    </location>
</feature>
<dbReference type="GO" id="GO:0006313">
    <property type="term" value="P:DNA transposition"/>
    <property type="evidence" value="ECO:0007669"/>
    <property type="project" value="UniProtKB-UniRule"/>
</dbReference>
<dbReference type="PANTHER" id="PTHR30349:SF81">
    <property type="entry name" value="TYROSINE RECOMBINASE XERC"/>
    <property type="match status" value="1"/>
</dbReference>
<dbReference type="Pfam" id="PF02899">
    <property type="entry name" value="Phage_int_SAM_1"/>
    <property type="match status" value="1"/>
</dbReference>
<evidence type="ECO:0000256" key="4">
    <source>
        <dbReference type="ARBA" id="ARBA00022829"/>
    </source>
</evidence>
<evidence type="ECO:0000259" key="11">
    <source>
        <dbReference type="PROSITE" id="PS51900"/>
    </source>
</evidence>
<dbReference type="InterPro" id="IPR044068">
    <property type="entry name" value="CB"/>
</dbReference>
<feature type="active site" evidence="9">
    <location>
        <position position="242"/>
    </location>
</feature>
<keyword evidence="3 9" id="KW-0132">Cell division</keyword>
<dbReference type="PANTHER" id="PTHR30349">
    <property type="entry name" value="PHAGE INTEGRASE-RELATED"/>
    <property type="match status" value="1"/>
</dbReference>
<dbReference type="PROSITE" id="PS51898">
    <property type="entry name" value="TYR_RECOMBINASE"/>
    <property type="match status" value="1"/>
</dbReference>
<dbReference type="Gene3D" id="1.10.443.10">
    <property type="entry name" value="Intergrase catalytic core"/>
    <property type="match status" value="1"/>
</dbReference>